<protein>
    <submittedName>
        <fullName evidence="2">Os02g0288800 protein</fullName>
    </submittedName>
</protein>
<evidence type="ECO:0000313" key="2">
    <source>
        <dbReference type="EMBL" id="BAS78175.1"/>
    </source>
</evidence>
<evidence type="ECO:0000313" key="3">
    <source>
        <dbReference type="Proteomes" id="UP000059680"/>
    </source>
</evidence>
<dbReference type="EMBL" id="AP014958">
    <property type="protein sequence ID" value="BAS78175.1"/>
    <property type="molecule type" value="Genomic_DNA"/>
</dbReference>
<sequence>MAPWQLQWPRRVGSDQICGWRICQPGRLEVAEATEFWRPPHKVATAACFLDIAASESRRCWESPPGVFIDYLAPSTPRHPRASPVRAATRRRTDDGTGERGQTNWLMVNDDDNTADKAADGERTTSWLTWARERAVDDDDGGDDWKEDELRVGEPHTVSPAARHHHHLVAAAARYYHHLTTASRFTRSSRTTVARRTARMA</sequence>
<reference evidence="2 3" key="2">
    <citation type="journal article" date="2013" name="Plant Cell Physiol.">
        <title>Rice Annotation Project Database (RAP-DB): an integrative and interactive database for rice genomics.</title>
        <authorList>
            <person name="Sakai H."/>
            <person name="Lee S.S."/>
            <person name="Tanaka T."/>
            <person name="Numa H."/>
            <person name="Kim J."/>
            <person name="Kawahara Y."/>
            <person name="Wakimoto H."/>
            <person name="Yang C.C."/>
            <person name="Iwamoto M."/>
            <person name="Abe T."/>
            <person name="Yamada Y."/>
            <person name="Muto A."/>
            <person name="Inokuchi H."/>
            <person name="Ikemura T."/>
            <person name="Matsumoto T."/>
            <person name="Sasaki T."/>
            <person name="Itoh T."/>
        </authorList>
    </citation>
    <scope>NUCLEOTIDE SEQUENCE [LARGE SCALE GENOMIC DNA]</scope>
    <source>
        <strain evidence="3">cv. Nipponbare</strain>
    </source>
</reference>
<dbReference type="AlphaFoldDB" id="A0A0P0VHS4"/>
<proteinExistence type="predicted"/>
<dbReference type="Proteomes" id="UP000059680">
    <property type="component" value="Chromosome 2"/>
</dbReference>
<keyword evidence="3" id="KW-1185">Reference proteome</keyword>
<gene>
    <name evidence="2" type="ordered locus">Os02g0288800</name>
    <name evidence="2" type="ORF">OSNPB_020288800</name>
</gene>
<reference evidence="3" key="1">
    <citation type="journal article" date="2005" name="Nature">
        <title>The map-based sequence of the rice genome.</title>
        <authorList>
            <consortium name="International rice genome sequencing project (IRGSP)"/>
            <person name="Matsumoto T."/>
            <person name="Wu J."/>
            <person name="Kanamori H."/>
            <person name="Katayose Y."/>
            <person name="Fujisawa M."/>
            <person name="Namiki N."/>
            <person name="Mizuno H."/>
            <person name="Yamamoto K."/>
            <person name="Antonio B.A."/>
            <person name="Baba T."/>
            <person name="Sakata K."/>
            <person name="Nagamura Y."/>
            <person name="Aoki H."/>
            <person name="Arikawa K."/>
            <person name="Arita K."/>
            <person name="Bito T."/>
            <person name="Chiden Y."/>
            <person name="Fujitsuka N."/>
            <person name="Fukunaka R."/>
            <person name="Hamada M."/>
            <person name="Harada C."/>
            <person name="Hayashi A."/>
            <person name="Hijishita S."/>
            <person name="Honda M."/>
            <person name="Hosokawa S."/>
            <person name="Ichikawa Y."/>
            <person name="Idonuma A."/>
            <person name="Iijima M."/>
            <person name="Ikeda M."/>
            <person name="Ikeno M."/>
            <person name="Ito K."/>
            <person name="Ito S."/>
            <person name="Ito T."/>
            <person name="Ito Y."/>
            <person name="Ito Y."/>
            <person name="Iwabuchi A."/>
            <person name="Kamiya K."/>
            <person name="Karasawa W."/>
            <person name="Kurita K."/>
            <person name="Katagiri S."/>
            <person name="Kikuta A."/>
            <person name="Kobayashi H."/>
            <person name="Kobayashi N."/>
            <person name="Machita K."/>
            <person name="Maehara T."/>
            <person name="Masukawa M."/>
            <person name="Mizubayashi T."/>
            <person name="Mukai Y."/>
            <person name="Nagasaki H."/>
            <person name="Nagata Y."/>
            <person name="Naito S."/>
            <person name="Nakashima M."/>
            <person name="Nakama Y."/>
            <person name="Nakamichi Y."/>
            <person name="Nakamura M."/>
            <person name="Meguro A."/>
            <person name="Negishi M."/>
            <person name="Ohta I."/>
            <person name="Ohta T."/>
            <person name="Okamoto M."/>
            <person name="Ono N."/>
            <person name="Saji S."/>
            <person name="Sakaguchi M."/>
            <person name="Sakai K."/>
            <person name="Shibata M."/>
            <person name="Shimokawa T."/>
            <person name="Song J."/>
            <person name="Takazaki Y."/>
            <person name="Terasawa K."/>
            <person name="Tsugane M."/>
            <person name="Tsuji K."/>
            <person name="Ueda S."/>
            <person name="Waki K."/>
            <person name="Yamagata H."/>
            <person name="Yamamoto M."/>
            <person name="Yamamoto S."/>
            <person name="Yamane H."/>
            <person name="Yoshiki S."/>
            <person name="Yoshihara R."/>
            <person name="Yukawa K."/>
            <person name="Zhong H."/>
            <person name="Yano M."/>
            <person name="Yuan Q."/>
            <person name="Ouyang S."/>
            <person name="Liu J."/>
            <person name="Jones K.M."/>
            <person name="Gansberger K."/>
            <person name="Moffat K."/>
            <person name="Hill J."/>
            <person name="Bera J."/>
            <person name="Fadrosh D."/>
            <person name="Jin S."/>
            <person name="Johri S."/>
            <person name="Kim M."/>
            <person name="Overton L."/>
            <person name="Reardon M."/>
            <person name="Tsitrin T."/>
            <person name="Vuong H."/>
            <person name="Weaver B."/>
            <person name="Ciecko A."/>
            <person name="Tallon L."/>
            <person name="Jackson J."/>
            <person name="Pai G."/>
            <person name="Aken S.V."/>
            <person name="Utterback T."/>
            <person name="Reidmuller S."/>
            <person name="Feldblyum T."/>
            <person name="Hsiao J."/>
            <person name="Zismann V."/>
            <person name="Iobst S."/>
            <person name="de Vazeille A.R."/>
            <person name="Buell C.R."/>
            <person name="Ying K."/>
            <person name="Li Y."/>
            <person name="Lu T."/>
            <person name="Huang Y."/>
            <person name="Zhao Q."/>
            <person name="Feng Q."/>
            <person name="Zhang L."/>
            <person name="Zhu J."/>
            <person name="Weng Q."/>
            <person name="Mu J."/>
            <person name="Lu Y."/>
            <person name="Fan D."/>
            <person name="Liu Y."/>
            <person name="Guan J."/>
            <person name="Zhang Y."/>
            <person name="Yu S."/>
            <person name="Liu X."/>
            <person name="Zhang Y."/>
            <person name="Hong G."/>
            <person name="Han B."/>
            <person name="Choisne N."/>
            <person name="Demange N."/>
            <person name="Orjeda G."/>
            <person name="Samain S."/>
            <person name="Cattolico L."/>
            <person name="Pelletier E."/>
            <person name="Couloux A."/>
            <person name="Segurens B."/>
            <person name="Wincker P."/>
            <person name="D'Hont A."/>
            <person name="Scarpelli C."/>
            <person name="Weissenbach J."/>
            <person name="Salanoubat M."/>
            <person name="Quetier F."/>
            <person name="Yu Y."/>
            <person name="Kim H.R."/>
            <person name="Rambo T."/>
            <person name="Currie J."/>
            <person name="Collura K."/>
            <person name="Luo M."/>
            <person name="Yang T."/>
            <person name="Ammiraju J.S.S."/>
            <person name="Engler F."/>
            <person name="Soderlund C."/>
            <person name="Wing R.A."/>
            <person name="Palmer L.E."/>
            <person name="de la Bastide M."/>
            <person name="Spiegel L."/>
            <person name="Nascimento L."/>
            <person name="Zutavern T."/>
            <person name="O'Shaughnessy A."/>
            <person name="Dike S."/>
            <person name="Dedhia N."/>
            <person name="Preston R."/>
            <person name="Balija V."/>
            <person name="McCombie W.R."/>
            <person name="Chow T."/>
            <person name="Chen H."/>
            <person name="Chung M."/>
            <person name="Chen C."/>
            <person name="Shaw J."/>
            <person name="Wu H."/>
            <person name="Hsiao K."/>
            <person name="Chao Y."/>
            <person name="Chu M."/>
            <person name="Cheng C."/>
            <person name="Hour A."/>
            <person name="Lee P."/>
            <person name="Lin S."/>
            <person name="Lin Y."/>
            <person name="Liou J."/>
            <person name="Liu S."/>
            <person name="Hsing Y."/>
            <person name="Raghuvanshi S."/>
            <person name="Mohanty A."/>
            <person name="Bharti A.K."/>
            <person name="Gaur A."/>
            <person name="Gupta V."/>
            <person name="Kumar D."/>
            <person name="Ravi V."/>
            <person name="Vij S."/>
            <person name="Kapur A."/>
            <person name="Khurana P."/>
            <person name="Khurana P."/>
            <person name="Khurana J.P."/>
            <person name="Tyagi A.K."/>
            <person name="Gaikwad K."/>
            <person name="Singh A."/>
            <person name="Dalal V."/>
            <person name="Srivastava S."/>
            <person name="Dixit A."/>
            <person name="Pal A.K."/>
            <person name="Ghazi I.A."/>
            <person name="Yadav M."/>
            <person name="Pandit A."/>
            <person name="Bhargava A."/>
            <person name="Sureshbabu K."/>
            <person name="Batra K."/>
            <person name="Sharma T.R."/>
            <person name="Mohapatra T."/>
            <person name="Singh N.K."/>
            <person name="Messing J."/>
            <person name="Nelson A.B."/>
            <person name="Fuks G."/>
            <person name="Kavchok S."/>
            <person name="Keizer G."/>
            <person name="Linton E."/>
            <person name="Llaca V."/>
            <person name="Song R."/>
            <person name="Tanyolac B."/>
            <person name="Young S."/>
            <person name="Ho-Il K."/>
            <person name="Hahn J.H."/>
            <person name="Sangsakoo G."/>
            <person name="Vanavichit A."/>
            <person name="de Mattos Luiz.A.T."/>
            <person name="Zimmer P.D."/>
            <person name="Malone G."/>
            <person name="Dellagostin O."/>
            <person name="de Oliveira A.C."/>
            <person name="Bevan M."/>
            <person name="Bancroft I."/>
            <person name="Minx P."/>
            <person name="Cordum H."/>
            <person name="Wilson R."/>
            <person name="Cheng Z."/>
            <person name="Jin W."/>
            <person name="Jiang J."/>
            <person name="Leong S.A."/>
            <person name="Iwama H."/>
            <person name="Gojobori T."/>
            <person name="Itoh T."/>
            <person name="Niimura Y."/>
            <person name="Fujii Y."/>
            <person name="Habara T."/>
            <person name="Sakai H."/>
            <person name="Sato Y."/>
            <person name="Wilson G."/>
            <person name="Kumar K."/>
            <person name="McCouch S."/>
            <person name="Juretic N."/>
            <person name="Hoen D."/>
            <person name="Wright S."/>
            <person name="Bruskiewich R."/>
            <person name="Bureau T."/>
            <person name="Miyao A."/>
            <person name="Hirochika H."/>
            <person name="Nishikawa T."/>
            <person name="Kadowaki K."/>
            <person name="Sugiura M."/>
            <person name="Burr B."/>
            <person name="Sasaki T."/>
        </authorList>
    </citation>
    <scope>NUCLEOTIDE SEQUENCE [LARGE SCALE GENOMIC DNA]</scope>
    <source>
        <strain evidence="3">cv. Nipponbare</strain>
    </source>
</reference>
<organism evidence="2 3">
    <name type="scientific">Oryza sativa subsp. japonica</name>
    <name type="common">Rice</name>
    <dbReference type="NCBI Taxonomy" id="39947"/>
    <lineage>
        <taxon>Eukaryota</taxon>
        <taxon>Viridiplantae</taxon>
        <taxon>Streptophyta</taxon>
        <taxon>Embryophyta</taxon>
        <taxon>Tracheophyta</taxon>
        <taxon>Spermatophyta</taxon>
        <taxon>Magnoliopsida</taxon>
        <taxon>Liliopsida</taxon>
        <taxon>Poales</taxon>
        <taxon>Poaceae</taxon>
        <taxon>BOP clade</taxon>
        <taxon>Oryzoideae</taxon>
        <taxon>Oryzeae</taxon>
        <taxon>Oryzinae</taxon>
        <taxon>Oryza</taxon>
        <taxon>Oryza sativa</taxon>
    </lineage>
</organism>
<accession>A0A0P0VHS4</accession>
<reference evidence="2 3" key="3">
    <citation type="journal article" date="2013" name="Rice">
        <title>Improvement of the Oryza sativa Nipponbare reference genome using next generation sequence and optical map data.</title>
        <authorList>
            <person name="Kawahara Y."/>
            <person name="de la Bastide M."/>
            <person name="Hamilton J.P."/>
            <person name="Kanamori H."/>
            <person name="McCombie W.R."/>
            <person name="Ouyang S."/>
            <person name="Schwartz D.C."/>
            <person name="Tanaka T."/>
            <person name="Wu J."/>
            <person name="Zhou S."/>
            <person name="Childs K.L."/>
            <person name="Davidson R.M."/>
            <person name="Lin H."/>
            <person name="Quesada-Ocampo L."/>
            <person name="Vaillancourt B."/>
            <person name="Sakai H."/>
            <person name="Lee S.S."/>
            <person name="Kim J."/>
            <person name="Numa H."/>
            <person name="Itoh T."/>
            <person name="Buell C.R."/>
            <person name="Matsumoto T."/>
        </authorList>
    </citation>
    <scope>NUCLEOTIDE SEQUENCE [LARGE SCALE GENOMIC DNA]</scope>
    <source>
        <strain evidence="3">cv. Nipponbare</strain>
    </source>
</reference>
<feature type="region of interest" description="Disordered" evidence="1">
    <location>
        <begin position="78"/>
        <end position="120"/>
    </location>
</feature>
<evidence type="ECO:0000256" key="1">
    <source>
        <dbReference type="SAM" id="MobiDB-lite"/>
    </source>
</evidence>
<dbReference type="PaxDb" id="39947-A0A0P0VHS4"/>
<dbReference type="InParanoid" id="A0A0P0VHS4"/>
<name>A0A0P0VHS4_ORYSJ</name>